<dbReference type="SUPFAM" id="SSF52047">
    <property type="entry name" value="RNI-like"/>
    <property type="match status" value="1"/>
</dbReference>
<organism evidence="2 3">
    <name type="scientific">Neocallimastix californiae</name>
    <dbReference type="NCBI Taxonomy" id="1754190"/>
    <lineage>
        <taxon>Eukaryota</taxon>
        <taxon>Fungi</taxon>
        <taxon>Fungi incertae sedis</taxon>
        <taxon>Chytridiomycota</taxon>
        <taxon>Chytridiomycota incertae sedis</taxon>
        <taxon>Neocallimastigomycetes</taxon>
        <taxon>Neocallimastigales</taxon>
        <taxon>Neocallimastigaceae</taxon>
        <taxon>Neocallimastix</taxon>
    </lineage>
</organism>
<dbReference type="GO" id="GO:0019005">
    <property type="term" value="C:SCF ubiquitin ligase complex"/>
    <property type="evidence" value="ECO:0007669"/>
    <property type="project" value="TreeGrafter"/>
</dbReference>
<dbReference type="GO" id="GO:0031146">
    <property type="term" value="P:SCF-dependent proteasomal ubiquitin-dependent protein catabolic process"/>
    <property type="evidence" value="ECO:0007669"/>
    <property type="project" value="TreeGrafter"/>
</dbReference>
<dbReference type="OrthoDB" id="2110601at2759"/>
<dbReference type="PANTHER" id="PTHR13318:SF247">
    <property type="entry name" value="GH16156P"/>
    <property type="match status" value="1"/>
</dbReference>
<evidence type="ECO:0000313" key="3">
    <source>
        <dbReference type="Proteomes" id="UP000193920"/>
    </source>
</evidence>
<dbReference type="Gene3D" id="1.25.40.10">
    <property type="entry name" value="Tetratricopeptide repeat domain"/>
    <property type="match status" value="1"/>
</dbReference>
<dbReference type="Gene3D" id="3.80.10.10">
    <property type="entry name" value="Ribonuclease Inhibitor"/>
    <property type="match status" value="2"/>
</dbReference>
<reference evidence="2 3" key="1">
    <citation type="submission" date="2016-08" db="EMBL/GenBank/DDBJ databases">
        <title>A Parts List for Fungal Cellulosomes Revealed by Comparative Genomics.</title>
        <authorList>
            <consortium name="DOE Joint Genome Institute"/>
            <person name="Haitjema C.H."/>
            <person name="Gilmore S.P."/>
            <person name="Henske J.K."/>
            <person name="Solomon K.V."/>
            <person name="De Groot R."/>
            <person name="Kuo A."/>
            <person name="Mondo S.J."/>
            <person name="Salamov A.A."/>
            <person name="Labutti K."/>
            <person name="Zhao Z."/>
            <person name="Chiniquy J."/>
            <person name="Barry K."/>
            <person name="Brewer H.M."/>
            <person name="Purvine S.O."/>
            <person name="Wright A.T."/>
            <person name="Boxma B."/>
            <person name="Van Alen T."/>
            <person name="Hackstein J.H."/>
            <person name="Baker S.E."/>
            <person name="Grigoriev I.V."/>
            <person name="O'Malley M.A."/>
        </authorList>
    </citation>
    <scope>NUCLEOTIDE SEQUENCE [LARGE SCALE GENOMIC DNA]</scope>
    <source>
        <strain evidence="2 3">G1</strain>
    </source>
</reference>
<accession>A0A1Y2D937</accession>
<gene>
    <name evidence="2" type="ORF">LY90DRAFT_669562</name>
</gene>
<feature type="domain" description="F-box" evidence="1">
    <location>
        <begin position="171"/>
        <end position="218"/>
    </location>
</feature>
<sequence length="603" mass="69892">MWIMNPKLSTWEDFLNKAKQLINIKDYNSANTCISKAIQLKGDEHILYKIRSSINVKLNKYDAALLDCQKMIQLKPEDGDGYVRVSKLLSEMNNKRGAYQICVIALKKVPSTDKYYHIIEKLMETYKGKRKNVNKLLKSEVKRFKANKDNTNFNIYNNGCSSNNNRIQNNQKNYFILPYEILSRVFSELRYRDLYYCMITCKRWYECIINNKFLWRDINLSNLSSSRLCNSNTIQFIAKRSQNMLRSLDLSNCTAITDGSLRPLLLYRCNGIETFKLSGNSKITKNGIIKLLKIIGLNLINLTLQSKQVDDYVIENIFNSCPKIEYLDLSENINLSPNCFLGVYNLHRNIYNIKGLRFKNISSICDKTIQICAALFPSLEILDLYNCNMITKSALLSIGSFTELKDINLTGTAMNVPDNILLEDSFLYLFEKCQKVEKISFRQFPILSDPSIEILCGFCSNLREIDISYSINITDHSLNILSNFLKYTLRSLNISYCPLLTNEGLLYIFDRCEKLTDLDISNNPNISDYLFKTFKNSDLPLINFYASNCDRITGNGLIAFIKKLRDTLLFVNIDYCHISNSTLNFIYHKFPHIKFSSKLEKFY</sequence>
<dbReference type="EMBL" id="MCOG01000076">
    <property type="protein sequence ID" value="ORY55773.1"/>
    <property type="molecule type" value="Genomic_DNA"/>
</dbReference>
<dbReference type="InterPro" id="IPR001810">
    <property type="entry name" value="F-box_dom"/>
</dbReference>
<evidence type="ECO:0000259" key="1">
    <source>
        <dbReference type="PROSITE" id="PS50181"/>
    </source>
</evidence>
<dbReference type="InterPro" id="IPR006553">
    <property type="entry name" value="Leu-rich_rpt_Cys-con_subtyp"/>
</dbReference>
<dbReference type="InterPro" id="IPR011990">
    <property type="entry name" value="TPR-like_helical_dom_sf"/>
</dbReference>
<dbReference type="AlphaFoldDB" id="A0A1Y2D937"/>
<comment type="caution">
    <text evidence="2">The sequence shown here is derived from an EMBL/GenBank/DDBJ whole genome shotgun (WGS) entry which is preliminary data.</text>
</comment>
<dbReference type="CDD" id="cd09917">
    <property type="entry name" value="F-box_SF"/>
    <property type="match status" value="1"/>
</dbReference>
<protein>
    <submittedName>
        <fullName evidence="2">RNI-like protein</fullName>
    </submittedName>
</protein>
<dbReference type="SUPFAM" id="SSF48452">
    <property type="entry name" value="TPR-like"/>
    <property type="match status" value="1"/>
</dbReference>
<name>A0A1Y2D937_9FUNG</name>
<dbReference type="Proteomes" id="UP000193920">
    <property type="component" value="Unassembled WGS sequence"/>
</dbReference>
<dbReference type="PROSITE" id="PS50181">
    <property type="entry name" value="FBOX"/>
    <property type="match status" value="1"/>
</dbReference>
<proteinExistence type="predicted"/>
<dbReference type="InterPro" id="IPR001611">
    <property type="entry name" value="Leu-rich_rpt"/>
</dbReference>
<keyword evidence="3" id="KW-1185">Reference proteome</keyword>
<dbReference type="PANTHER" id="PTHR13318">
    <property type="entry name" value="PARTNER OF PAIRED, ISOFORM B-RELATED"/>
    <property type="match status" value="1"/>
</dbReference>
<dbReference type="Pfam" id="PF12937">
    <property type="entry name" value="F-box-like"/>
    <property type="match status" value="1"/>
</dbReference>
<dbReference type="SMART" id="SM00367">
    <property type="entry name" value="LRR_CC"/>
    <property type="match status" value="8"/>
</dbReference>
<dbReference type="Pfam" id="PF13516">
    <property type="entry name" value="LRR_6"/>
    <property type="match status" value="2"/>
</dbReference>
<dbReference type="InterPro" id="IPR032675">
    <property type="entry name" value="LRR_dom_sf"/>
</dbReference>
<evidence type="ECO:0000313" key="2">
    <source>
        <dbReference type="EMBL" id="ORY55773.1"/>
    </source>
</evidence>
<dbReference type="STRING" id="1754190.A0A1Y2D937"/>